<gene>
    <name evidence="2" type="ORF">TDIB3V08_LOCUS3225</name>
</gene>
<accession>A0A7R8VHV4</accession>
<organism evidence="2">
    <name type="scientific">Timema douglasi</name>
    <name type="common">Walking stick</name>
    <dbReference type="NCBI Taxonomy" id="61478"/>
    <lineage>
        <taxon>Eukaryota</taxon>
        <taxon>Metazoa</taxon>
        <taxon>Ecdysozoa</taxon>
        <taxon>Arthropoda</taxon>
        <taxon>Hexapoda</taxon>
        <taxon>Insecta</taxon>
        <taxon>Pterygota</taxon>
        <taxon>Neoptera</taxon>
        <taxon>Polyneoptera</taxon>
        <taxon>Phasmatodea</taxon>
        <taxon>Timematodea</taxon>
        <taxon>Timematoidea</taxon>
        <taxon>Timematidae</taxon>
        <taxon>Timema</taxon>
    </lineage>
</organism>
<proteinExistence type="predicted"/>
<name>A0A7R8VHV4_TIMDO</name>
<dbReference type="EMBL" id="OA565380">
    <property type="protein sequence ID" value="CAD7196899.1"/>
    <property type="molecule type" value="Genomic_DNA"/>
</dbReference>
<feature type="region of interest" description="Disordered" evidence="1">
    <location>
        <begin position="1"/>
        <end position="24"/>
    </location>
</feature>
<sequence length="168" mass="18520">MSSLTTKTLRKRMNGHRHDTKIKNPEKPVSAHASAHNLKFEDCYTVKVILGMKTPHPSCQHTFIYLCLHHISTLSAYQSDGLNQLVDASYGSSVASLVLTDSSQLSYDSNISKLSAVICQSAPNKPWGYCSSHKLAHSKESFTLVISLTAWLACPNPFTPSLQEASER</sequence>
<feature type="compositionally biased region" description="Basic residues" evidence="1">
    <location>
        <begin position="8"/>
        <end position="20"/>
    </location>
</feature>
<evidence type="ECO:0000256" key="1">
    <source>
        <dbReference type="SAM" id="MobiDB-lite"/>
    </source>
</evidence>
<dbReference type="AlphaFoldDB" id="A0A7R8VHV4"/>
<protein>
    <submittedName>
        <fullName evidence="2">Uncharacterized protein</fullName>
    </submittedName>
</protein>
<reference evidence="2" key="1">
    <citation type="submission" date="2020-11" db="EMBL/GenBank/DDBJ databases">
        <authorList>
            <person name="Tran Van P."/>
        </authorList>
    </citation>
    <scope>NUCLEOTIDE SEQUENCE</scope>
</reference>
<evidence type="ECO:0000313" key="2">
    <source>
        <dbReference type="EMBL" id="CAD7196899.1"/>
    </source>
</evidence>